<dbReference type="Proteomes" id="UP001472677">
    <property type="component" value="Unassembled WGS sequence"/>
</dbReference>
<dbReference type="PANTHER" id="PTHR46288">
    <property type="entry name" value="PHORBOL-ESTER/DAG-TYPE DOMAIN-CONTAINING PROTEIN"/>
    <property type="match status" value="1"/>
</dbReference>
<dbReference type="SMART" id="SM00109">
    <property type="entry name" value="C1"/>
    <property type="match status" value="3"/>
</dbReference>
<evidence type="ECO:0000256" key="2">
    <source>
        <dbReference type="ARBA" id="ARBA00022737"/>
    </source>
</evidence>
<keyword evidence="3" id="KW-0862">Zinc</keyword>
<proteinExistence type="predicted"/>
<keyword evidence="1" id="KW-0479">Metal-binding</keyword>
<feature type="coiled-coil region" evidence="4">
    <location>
        <begin position="522"/>
        <end position="549"/>
    </location>
</feature>
<feature type="domain" description="Phorbol-ester/DAG-type" evidence="5">
    <location>
        <begin position="126"/>
        <end position="181"/>
    </location>
</feature>
<evidence type="ECO:0000259" key="5">
    <source>
        <dbReference type="PROSITE" id="PS50081"/>
    </source>
</evidence>
<evidence type="ECO:0000256" key="4">
    <source>
        <dbReference type="SAM" id="Coils"/>
    </source>
</evidence>
<dbReference type="Pfam" id="PF03107">
    <property type="entry name" value="C1_2"/>
    <property type="match status" value="4"/>
</dbReference>
<organism evidence="6 7">
    <name type="scientific">Hibiscus sabdariffa</name>
    <name type="common">roselle</name>
    <dbReference type="NCBI Taxonomy" id="183260"/>
    <lineage>
        <taxon>Eukaryota</taxon>
        <taxon>Viridiplantae</taxon>
        <taxon>Streptophyta</taxon>
        <taxon>Embryophyta</taxon>
        <taxon>Tracheophyta</taxon>
        <taxon>Spermatophyta</taxon>
        <taxon>Magnoliopsida</taxon>
        <taxon>eudicotyledons</taxon>
        <taxon>Gunneridae</taxon>
        <taxon>Pentapetalae</taxon>
        <taxon>rosids</taxon>
        <taxon>malvids</taxon>
        <taxon>Malvales</taxon>
        <taxon>Malvaceae</taxon>
        <taxon>Malvoideae</taxon>
        <taxon>Hibiscus</taxon>
    </lineage>
</organism>
<name>A0ABR2F2K7_9ROSI</name>
<comment type="caution">
    <text evidence="6">The sequence shown here is derived from an EMBL/GenBank/DDBJ whole genome shotgun (WGS) entry which is preliminary data.</text>
</comment>
<dbReference type="InterPro" id="IPR004146">
    <property type="entry name" value="DC1"/>
</dbReference>
<dbReference type="EMBL" id="JBBPBM010000009">
    <property type="protein sequence ID" value="KAK8569183.1"/>
    <property type="molecule type" value="Genomic_DNA"/>
</dbReference>
<dbReference type="InterPro" id="IPR046349">
    <property type="entry name" value="C1-like_sf"/>
</dbReference>
<sequence>MEIQHIIHKHPLSLIHSGNECFVCHGCGRFLSGPTYDCEQCRISFHTSCLDELKPEVQNFFHPCPLLLSTASGYKCYVCSERISSGFCYKCKFSCHFQMHVKCALKPVVEYSDKEHTGTIRHFTHLHPLKPVDWNQKDEVVCNICRNLCSSSSSSSSSTYFCMECKFFLHSSCMKSIPPRFINHRIHPCTLVFLIYPKYYRCDKCDDYEANRYGPFFSCGKCDFYLDVKCALLPTIDSKDAEEVQHFSHPHPLVLIRNHEEYGKEPRCAACVETCLAPTPTFRCSRSCNHFFLHKSCGLKFPYQPLKIDHPFHPKHRLAITSLPYNDHTRTCGACCRGFESSLIAYSCPVYNCRFNLHLDCTKLLPSFDFSGHSHLLTLFEKTPNFTCHLCGVNCDHFILRCVPCNFNIHLQCFPTAPSTIKHKSHLHSLILTKSPFEYELNSDEEAYNSDDEFYCDVCEEKRSKRELVYYCADCKFIAELKCVISTALPLTPKSDSFEIMREENIVTQKANPSTEIRNWHIEHVEQKLARLREREHLLKAELEKVEGERKDVIVEIDMARVLLATLKGDPPLDQELEL</sequence>
<keyword evidence="7" id="KW-1185">Reference proteome</keyword>
<gene>
    <name evidence="6" type="ORF">V6N12_007715</name>
</gene>
<keyword evidence="4" id="KW-0175">Coiled coil</keyword>
<dbReference type="PROSITE" id="PS50081">
    <property type="entry name" value="ZF_DAG_PE_2"/>
    <property type="match status" value="1"/>
</dbReference>
<evidence type="ECO:0000256" key="3">
    <source>
        <dbReference type="ARBA" id="ARBA00022833"/>
    </source>
</evidence>
<accession>A0ABR2F2K7</accession>
<evidence type="ECO:0000313" key="6">
    <source>
        <dbReference type="EMBL" id="KAK8569183.1"/>
    </source>
</evidence>
<dbReference type="InterPro" id="IPR002219">
    <property type="entry name" value="PKC_DAG/PE"/>
</dbReference>
<dbReference type="PANTHER" id="PTHR46288:SF70">
    <property type="entry name" value="CYSTEINE_HISTIDINE-RICH C1 DOMAIN FAMILY PROTEIN"/>
    <property type="match status" value="1"/>
</dbReference>
<evidence type="ECO:0000313" key="7">
    <source>
        <dbReference type="Proteomes" id="UP001472677"/>
    </source>
</evidence>
<evidence type="ECO:0000256" key="1">
    <source>
        <dbReference type="ARBA" id="ARBA00022723"/>
    </source>
</evidence>
<keyword evidence="2" id="KW-0677">Repeat</keyword>
<dbReference type="SUPFAM" id="SSF57889">
    <property type="entry name" value="Cysteine-rich domain"/>
    <property type="match status" value="6"/>
</dbReference>
<protein>
    <recommendedName>
        <fullName evidence="5">Phorbol-ester/DAG-type domain-containing protein</fullName>
    </recommendedName>
</protein>
<reference evidence="6 7" key="1">
    <citation type="journal article" date="2024" name="G3 (Bethesda)">
        <title>Genome assembly of Hibiscus sabdariffa L. provides insights into metabolisms of medicinal natural products.</title>
        <authorList>
            <person name="Kim T."/>
        </authorList>
    </citation>
    <scope>NUCLEOTIDE SEQUENCE [LARGE SCALE GENOMIC DNA]</scope>
    <source>
        <strain evidence="6">TK-2024</strain>
        <tissue evidence="6">Old leaves</tissue>
    </source>
</reference>